<gene>
    <name evidence="2" type="ORF">RG298_001649</name>
</gene>
<reference evidence="2" key="1">
    <citation type="submission" date="2024-02" db="EMBL/GenBank/DDBJ databases">
        <authorList>
            <consortium name="Clinical and Environmental Microbiology Branch: Whole genome sequencing antimicrobial resistance pathogens in the healthcare setting"/>
        </authorList>
    </citation>
    <scope>NUCLEOTIDE SEQUENCE</scope>
    <source>
        <strain evidence="2">2021GO-0154</strain>
    </source>
</reference>
<dbReference type="PROSITE" id="PS51257">
    <property type="entry name" value="PROKAR_LIPOPROTEIN"/>
    <property type="match status" value="1"/>
</dbReference>
<comment type="caution">
    <text evidence="2">The sequence shown here is derived from an EMBL/GenBank/DDBJ whole genome shotgun (WGS) entry which is preliminary data.</text>
</comment>
<feature type="compositionally biased region" description="Basic and acidic residues" evidence="1">
    <location>
        <begin position="176"/>
        <end position="198"/>
    </location>
</feature>
<protein>
    <recommendedName>
        <fullName evidence="3">Lipoprotein</fullName>
    </recommendedName>
</protein>
<organism evidence="2">
    <name type="scientific">Providencia stuartii</name>
    <dbReference type="NCBI Taxonomy" id="588"/>
    <lineage>
        <taxon>Bacteria</taxon>
        <taxon>Pseudomonadati</taxon>
        <taxon>Pseudomonadota</taxon>
        <taxon>Gammaproteobacteria</taxon>
        <taxon>Enterobacterales</taxon>
        <taxon>Morganellaceae</taxon>
        <taxon>Providencia</taxon>
    </lineage>
</organism>
<proteinExistence type="predicted"/>
<evidence type="ECO:0000313" key="2">
    <source>
        <dbReference type="EMBL" id="EMJ5133939.1"/>
    </source>
</evidence>
<accession>A0AAI9GHU6</accession>
<dbReference type="EMBL" id="ABMABF030000005">
    <property type="protein sequence ID" value="EMJ5133939.1"/>
    <property type="molecule type" value="Genomic_DNA"/>
</dbReference>
<evidence type="ECO:0000256" key="1">
    <source>
        <dbReference type="SAM" id="MobiDB-lite"/>
    </source>
</evidence>
<evidence type="ECO:0008006" key="3">
    <source>
        <dbReference type="Google" id="ProtNLM"/>
    </source>
</evidence>
<sequence length="385" mass="42694">MKKTLLAVVIGAFIVVGCGQKELSPLEIEQVNNLKSELAATEKSISSAKLDQEKYTGGLIKSLIQTRAEVLETNKALLQQRINAIESGAKIDIVIEGARENPELAKQLEDEIINIEKEIEAGRKEAANYTGGLVLSMKLASIATQEQTVAMLQQKYLSAKYGISDPYAPRATNNKDTLKQQNDDDKNTEQVDATKIDEPLLPPESGPLGLKMGLTKQNIEDMTGEKLDPIEDSPNLYIIKNTPKRNPSFDTFGLVVSPTVGLCQIRAIGKPSKNNSYGVPIRDEFDSLNESLVSLYGKNNKIDKLLPGSIWKQPQEWMTALALKERILASEWAKPSEEMKKVNLSSIILQARGEGRTEGYLFLQYSFDNEKECFNEIENMNKSSL</sequence>
<name>A0AAI9GHU6_PROST</name>
<feature type="region of interest" description="Disordered" evidence="1">
    <location>
        <begin position="168"/>
        <end position="210"/>
    </location>
</feature>
<dbReference type="AlphaFoldDB" id="A0AAI9GHU6"/>